<comment type="caution">
    <text evidence="2">The sequence shown here is derived from an EMBL/GenBank/DDBJ whole genome shotgun (WGS) entry which is preliminary data.</text>
</comment>
<gene>
    <name evidence="2" type="ORF">GCM10011501_33680</name>
</gene>
<reference evidence="3" key="1">
    <citation type="journal article" date="2019" name="Int. J. Syst. Evol. Microbiol.">
        <title>The Global Catalogue of Microorganisms (GCM) 10K type strain sequencing project: providing services to taxonomists for standard genome sequencing and annotation.</title>
        <authorList>
            <consortium name="The Broad Institute Genomics Platform"/>
            <consortium name="The Broad Institute Genome Sequencing Center for Infectious Disease"/>
            <person name="Wu L."/>
            <person name="Ma J."/>
        </authorList>
    </citation>
    <scope>NUCLEOTIDE SEQUENCE [LARGE SCALE GENOMIC DNA]</scope>
    <source>
        <strain evidence="3">CGMCC 1.15922</strain>
    </source>
</reference>
<protein>
    <submittedName>
        <fullName evidence="2">Uncharacterized protein</fullName>
    </submittedName>
</protein>
<keyword evidence="1" id="KW-0732">Signal</keyword>
<feature type="chain" id="PRO_5047360264" evidence="1">
    <location>
        <begin position="20"/>
        <end position="221"/>
    </location>
</feature>
<dbReference type="Proteomes" id="UP000626370">
    <property type="component" value="Unassembled WGS sequence"/>
</dbReference>
<evidence type="ECO:0000313" key="2">
    <source>
        <dbReference type="EMBL" id="GHF01436.1"/>
    </source>
</evidence>
<feature type="signal peptide" evidence="1">
    <location>
        <begin position="1"/>
        <end position="19"/>
    </location>
</feature>
<sequence>MYRPIIFLLVIIFSNTSLASSDVETALTNHKIAGITLLTSKKELDEILKARSDLTCENSDVPERTTHNKVISASWSRDCHTIFSPTDLIGMKIHVTGLKSVITSIDYIWSKREGERADVEDTIKEIRNIYQILKPHMPKNWSGYEEVLMSEKKPQLKAMIDQGLIKDSYRQNLDANKIEHSCGPIRFRTQVEFNDRGVNLFQQMNRIVEKCVPKTVPLKRS</sequence>
<accession>A0ABQ3J1U1</accession>
<name>A0ABQ3J1U1_9GAMM</name>
<dbReference type="RefSeq" id="WP_189379431.1">
    <property type="nucleotide sequence ID" value="NZ_BNAH01000017.1"/>
</dbReference>
<keyword evidence="3" id="KW-1185">Reference proteome</keyword>
<dbReference type="EMBL" id="BNAH01000017">
    <property type="protein sequence ID" value="GHF01436.1"/>
    <property type="molecule type" value="Genomic_DNA"/>
</dbReference>
<proteinExistence type="predicted"/>
<evidence type="ECO:0000313" key="3">
    <source>
        <dbReference type="Proteomes" id="UP000626370"/>
    </source>
</evidence>
<organism evidence="2 3">
    <name type="scientific">Thalassotalea profundi</name>
    <dbReference type="NCBI Taxonomy" id="2036687"/>
    <lineage>
        <taxon>Bacteria</taxon>
        <taxon>Pseudomonadati</taxon>
        <taxon>Pseudomonadota</taxon>
        <taxon>Gammaproteobacteria</taxon>
        <taxon>Alteromonadales</taxon>
        <taxon>Colwelliaceae</taxon>
        <taxon>Thalassotalea</taxon>
    </lineage>
</organism>
<evidence type="ECO:0000256" key="1">
    <source>
        <dbReference type="SAM" id="SignalP"/>
    </source>
</evidence>